<feature type="chain" id="PRO_5046425824" description="Lipoprotein" evidence="1">
    <location>
        <begin position="24"/>
        <end position="145"/>
    </location>
</feature>
<name>A0ABS5W3R1_9SPHN</name>
<gene>
    <name evidence="2" type="ORF">KK137_08345</name>
</gene>
<dbReference type="EMBL" id="JAHFVK010000001">
    <property type="protein sequence ID" value="MBT2134339.1"/>
    <property type="molecule type" value="Genomic_DNA"/>
</dbReference>
<feature type="signal peptide" evidence="1">
    <location>
        <begin position="1"/>
        <end position="23"/>
    </location>
</feature>
<dbReference type="Proteomes" id="UP000811255">
    <property type="component" value="Unassembled WGS sequence"/>
</dbReference>
<evidence type="ECO:0000256" key="1">
    <source>
        <dbReference type="SAM" id="SignalP"/>
    </source>
</evidence>
<protein>
    <recommendedName>
        <fullName evidence="4">Lipoprotein</fullName>
    </recommendedName>
</protein>
<evidence type="ECO:0000313" key="2">
    <source>
        <dbReference type="EMBL" id="MBT2134339.1"/>
    </source>
</evidence>
<proteinExistence type="predicted"/>
<keyword evidence="3" id="KW-1185">Reference proteome</keyword>
<comment type="caution">
    <text evidence="2">The sequence shown here is derived from an EMBL/GenBank/DDBJ whole genome shotgun (WGS) entry which is preliminary data.</text>
</comment>
<sequence>MERTKRVAIVISGLLLSACTTHAQQTSAGLDSTLDAMAGQPVDVAIAWLGEPIGSAPMGPDLVYGWGQTFTSTEYTNAAPGFVEAADFKGGVFPAPRHTVQNNCVIRMVVGADGLIRDWDYQGSDRGCRAYADRPGSHAMLRAAS</sequence>
<dbReference type="RefSeq" id="WP_214535664.1">
    <property type="nucleotide sequence ID" value="NZ_JAHFVK010000001.1"/>
</dbReference>
<organism evidence="2 3">
    <name type="scientific">Croceibacterium selenioxidans</name>
    <dbReference type="NCBI Taxonomy" id="2838833"/>
    <lineage>
        <taxon>Bacteria</taxon>
        <taxon>Pseudomonadati</taxon>
        <taxon>Pseudomonadota</taxon>
        <taxon>Alphaproteobacteria</taxon>
        <taxon>Sphingomonadales</taxon>
        <taxon>Erythrobacteraceae</taxon>
        <taxon>Croceibacterium</taxon>
    </lineage>
</organism>
<keyword evidence="1" id="KW-0732">Signal</keyword>
<accession>A0ABS5W3R1</accession>
<reference evidence="2 3" key="1">
    <citation type="submission" date="2021-05" db="EMBL/GenBank/DDBJ databases">
        <title>Croceibacterium sp. LX-88 genome sequence.</title>
        <authorList>
            <person name="Luo X."/>
        </authorList>
    </citation>
    <scope>NUCLEOTIDE SEQUENCE [LARGE SCALE GENOMIC DNA]</scope>
    <source>
        <strain evidence="2 3">LX-88</strain>
    </source>
</reference>
<evidence type="ECO:0000313" key="3">
    <source>
        <dbReference type="Proteomes" id="UP000811255"/>
    </source>
</evidence>
<evidence type="ECO:0008006" key="4">
    <source>
        <dbReference type="Google" id="ProtNLM"/>
    </source>
</evidence>
<dbReference type="PROSITE" id="PS51257">
    <property type="entry name" value="PROKAR_LIPOPROTEIN"/>
    <property type="match status" value="1"/>
</dbReference>